<dbReference type="GO" id="GO:0004850">
    <property type="term" value="F:uridine phosphorylase activity"/>
    <property type="evidence" value="ECO:0007669"/>
    <property type="project" value="UniProtKB-EC"/>
</dbReference>
<accession>A0ABS4G100</accession>
<comment type="caution">
    <text evidence="8">The sequence shown here is derived from an EMBL/GenBank/DDBJ whole genome shotgun (WGS) entry which is preliminary data.</text>
</comment>
<feature type="domain" description="Nucleoside phosphorylase" evidence="7">
    <location>
        <begin position="19"/>
        <end position="226"/>
    </location>
</feature>
<evidence type="ECO:0000256" key="2">
    <source>
        <dbReference type="ARBA" id="ARBA00011888"/>
    </source>
</evidence>
<reference evidence="8 9" key="1">
    <citation type="submission" date="2021-03" db="EMBL/GenBank/DDBJ databases">
        <title>Genomic Encyclopedia of Type Strains, Phase IV (KMG-IV): sequencing the most valuable type-strain genomes for metagenomic binning, comparative biology and taxonomic classification.</title>
        <authorList>
            <person name="Goeker M."/>
        </authorList>
    </citation>
    <scope>NUCLEOTIDE SEQUENCE [LARGE SCALE GENOMIC DNA]</scope>
    <source>
        <strain evidence="8 9">DSM 6139</strain>
    </source>
</reference>
<evidence type="ECO:0000256" key="3">
    <source>
        <dbReference type="ARBA" id="ARBA00021980"/>
    </source>
</evidence>
<gene>
    <name evidence="8" type="ORF">J2Z34_000692</name>
</gene>
<dbReference type="SUPFAM" id="SSF53167">
    <property type="entry name" value="Purine and uridine phosphorylases"/>
    <property type="match status" value="1"/>
</dbReference>
<evidence type="ECO:0000313" key="8">
    <source>
        <dbReference type="EMBL" id="MBP1918220.1"/>
    </source>
</evidence>
<dbReference type="Pfam" id="PF01048">
    <property type="entry name" value="PNP_UDP_1"/>
    <property type="match status" value="1"/>
</dbReference>
<comment type="catalytic activity">
    <reaction evidence="6">
        <text>uridine + phosphate = alpha-D-ribose 1-phosphate + uracil</text>
        <dbReference type="Rhea" id="RHEA:24388"/>
        <dbReference type="ChEBI" id="CHEBI:16704"/>
        <dbReference type="ChEBI" id="CHEBI:17568"/>
        <dbReference type="ChEBI" id="CHEBI:43474"/>
        <dbReference type="ChEBI" id="CHEBI:57720"/>
        <dbReference type="EC" id="2.4.2.3"/>
    </reaction>
</comment>
<proteinExistence type="inferred from homology"/>
<dbReference type="RefSeq" id="WP_209458463.1">
    <property type="nucleotide sequence ID" value="NZ_JAGGKC010000004.1"/>
</dbReference>
<dbReference type="PANTHER" id="PTHR43691:SF11">
    <property type="entry name" value="FI09636P-RELATED"/>
    <property type="match status" value="1"/>
</dbReference>
<dbReference type="EMBL" id="JAGGKC010000004">
    <property type="protein sequence ID" value="MBP1918220.1"/>
    <property type="molecule type" value="Genomic_DNA"/>
</dbReference>
<dbReference type="Gene3D" id="3.40.50.1580">
    <property type="entry name" value="Nucleoside phosphorylase domain"/>
    <property type="match status" value="1"/>
</dbReference>
<name>A0ABS4G100_9CLOT</name>
<dbReference type="InterPro" id="IPR000845">
    <property type="entry name" value="Nucleoside_phosphorylase_d"/>
</dbReference>
<dbReference type="CDD" id="cd17767">
    <property type="entry name" value="UP_EcUdp-like"/>
    <property type="match status" value="1"/>
</dbReference>
<organism evidence="8 9">
    <name type="scientific">Youngiibacter multivorans</name>
    <dbReference type="NCBI Taxonomy" id="937251"/>
    <lineage>
        <taxon>Bacteria</taxon>
        <taxon>Bacillati</taxon>
        <taxon>Bacillota</taxon>
        <taxon>Clostridia</taxon>
        <taxon>Eubacteriales</taxon>
        <taxon>Clostridiaceae</taxon>
        <taxon>Youngiibacter</taxon>
    </lineage>
</organism>
<evidence type="ECO:0000256" key="1">
    <source>
        <dbReference type="ARBA" id="ARBA00010456"/>
    </source>
</evidence>
<dbReference type="InterPro" id="IPR035994">
    <property type="entry name" value="Nucleoside_phosphorylase_sf"/>
</dbReference>
<keyword evidence="9" id="KW-1185">Reference proteome</keyword>
<evidence type="ECO:0000256" key="6">
    <source>
        <dbReference type="ARBA" id="ARBA00048447"/>
    </source>
</evidence>
<dbReference type="InterPro" id="IPR018016">
    <property type="entry name" value="Nucleoside_phosphorylase_CS"/>
</dbReference>
<protein>
    <recommendedName>
        <fullName evidence="3">Uridine phosphorylase</fullName>
        <ecNumber evidence="2">2.4.2.3</ecNumber>
    </recommendedName>
</protein>
<evidence type="ECO:0000256" key="4">
    <source>
        <dbReference type="ARBA" id="ARBA00022676"/>
    </source>
</evidence>
<evidence type="ECO:0000313" key="9">
    <source>
        <dbReference type="Proteomes" id="UP001519271"/>
    </source>
</evidence>
<keyword evidence="5 8" id="KW-0808">Transferase</keyword>
<sequence length="258" mass="28424">MQDNTKMMHIALSKDQVGKYAFIPGSPERVPRIAAYLRDSEKVAQNREHTSYRGYIGDTPVMVVSTGMGGPSTAICVEELVKLGVTTFIRIGTCASTSSRVERGDIVIPNGAVRMEGTSSHYLPLEFPSVPDYYLVKKIEEAAVELGFRYNVGVTITKDSFYTQTEPETKPVGYELINKWNAYEKGGATSTSMEEALLFIAATSLGVRAASALVSATNYKSYNQDNSLSPIEIEKRAILTGIEAMRKIIEEDKRKSKE</sequence>
<evidence type="ECO:0000259" key="7">
    <source>
        <dbReference type="Pfam" id="PF01048"/>
    </source>
</evidence>
<dbReference type="PROSITE" id="PS01232">
    <property type="entry name" value="PNP_UDP_1"/>
    <property type="match status" value="1"/>
</dbReference>
<dbReference type="PANTHER" id="PTHR43691">
    <property type="entry name" value="URIDINE PHOSPHORYLASE"/>
    <property type="match status" value="1"/>
</dbReference>
<comment type="similarity">
    <text evidence="1">Belongs to the PNP/UDP phosphorylase family.</text>
</comment>
<keyword evidence="4 8" id="KW-0328">Glycosyltransferase</keyword>
<dbReference type="EC" id="2.4.2.3" evidence="2"/>
<dbReference type="Proteomes" id="UP001519271">
    <property type="component" value="Unassembled WGS sequence"/>
</dbReference>
<evidence type="ECO:0000256" key="5">
    <source>
        <dbReference type="ARBA" id="ARBA00022679"/>
    </source>
</evidence>